<evidence type="ECO:0000256" key="1">
    <source>
        <dbReference type="ARBA" id="ARBA00004924"/>
    </source>
</evidence>
<dbReference type="RefSeq" id="WP_190108674.1">
    <property type="nucleotide sequence ID" value="NZ_BMVB01000003.1"/>
</dbReference>
<dbReference type="InterPro" id="IPR037455">
    <property type="entry name" value="LucA/IucC-like"/>
</dbReference>
<dbReference type="EMBL" id="BMVB01000003">
    <property type="protein sequence ID" value="GHC40359.1"/>
    <property type="molecule type" value="Genomic_DNA"/>
</dbReference>
<reference evidence="6" key="2">
    <citation type="submission" date="2020-09" db="EMBL/GenBank/DDBJ databases">
        <authorList>
            <person name="Sun Q."/>
            <person name="Ohkuma M."/>
        </authorList>
    </citation>
    <scope>NUCLEOTIDE SEQUENCE</scope>
    <source>
        <strain evidence="6">JCM 4633</strain>
    </source>
</reference>
<gene>
    <name evidence="6" type="ORF">GCM10010507_13180</name>
</gene>
<feature type="domain" description="Aerobactin siderophore biosynthesis IucA/IucC N-terminal" evidence="4">
    <location>
        <begin position="157"/>
        <end position="379"/>
    </location>
</feature>
<dbReference type="Proteomes" id="UP000646244">
    <property type="component" value="Unassembled WGS sequence"/>
</dbReference>
<feature type="domain" description="Aerobactin siderophore biosynthesis IucA/IucC-like C-terminal" evidence="5">
    <location>
        <begin position="417"/>
        <end position="571"/>
    </location>
</feature>
<comment type="similarity">
    <text evidence="2">Belongs to the IucA/IucC family.</text>
</comment>
<proteinExistence type="inferred from homology"/>
<organism evidence="6 7">
    <name type="scientific">Streptomyces cinnamoneus</name>
    <name type="common">Streptoverticillium cinnamoneum</name>
    <dbReference type="NCBI Taxonomy" id="53446"/>
    <lineage>
        <taxon>Bacteria</taxon>
        <taxon>Bacillati</taxon>
        <taxon>Actinomycetota</taxon>
        <taxon>Actinomycetes</taxon>
        <taxon>Kitasatosporales</taxon>
        <taxon>Streptomycetaceae</taxon>
        <taxon>Streptomyces</taxon>
        <taxon>Streptomyces cinnamoneus group</taxon>
    </lineage>
</organism>
<comment type="caution">
    <text evidence="6">The sequence shown here is derived from an EMBL/GenBank/DDBJ whole genome shotgun (WGS) entry which is preliminary data.</text>
</comment>
<protein>
    <recommendedName>
        <fullName evidence="8">Siderophore biosynthesis protein</fullName>
    </recommendedName>
</protein>
<dbReference type="Pfam" id="PF04183">
    <property type="entry name" value="IucA_IucC"/>
    <property type="match status" value="1"/>
</dbReference>
<dbReference type="GO" id="GO:0019290">
    <property type="term" value="P:siderophore biosynthetic process"/>
    <property type="evidence" value="ECO:0007669"/>
    <property type="project" value="InterPro"/>
</dbReference>
<evidence type="ECO:0000313" key="7">
    <source>
        <dbReference type="Proteomes" id="UP000646244"/>
    </source>
</evidence>
<comment type="pathway">
    <text evidence="1">Siderophore biosynthesis.</text>
</comment>
<dbReference type="PANTHER" id="PTHR34384:SF5">
    <property type="entry name" value="L-2,3-DIAMINOPROPANOATE--CITRATE LIGASE"/>
    <property type="match status" value="1"/>
</dbReference>
<dbReference type="AlphaFoldDB" id="A0A918TDE4"/>
<dbReference type="InterPro" id="IPR022770">
    <property type="entry name" value="IucA/IucC-like_C"/>
</dbReference>
<dbReference type="PANTHER" id="PTHR34384">
    <property type="entry name" value="L-2,3-DIAMINOPROPANOATE--CITRATE LIGASE"/>
    <property type="match status" value="1"/>
</dbReference>
<evidence type="ECO:0000256" key="3">
    <source>
        <dbReference type="SAM" id="MobiDB-lite"/>
    </source>
</evidence>
<accession>A0A918TDE4</accession>
<dbReference type="GO" id="GO:0016881">
    <property type="term" value="F:acid-amino acid ligase activity"/>
    <property type="evidence" value="ECO:0007669"/>
    <property type="project" value="UniProtKB-ARBA"/>
</dbReference>
<name>A0A918TDE4_STRCJ</name>
<evidence type="ECO:0008006" key="8">
    <source>
        <dbReference type="Google" id="ProtNLM"/>
    </source>
</evidence>
<feature type="compositionally biased region" description="Low complexity" evidence="3">
    <location>
        <begin position="7"/>
        <end position="17"/>
    </location>
</feature>
<dbReference type="Gene3D" id="1.10.510.40">
    <property type="match status" value="1"/>
</dbReference>
<evidence type="ECO:0000313" key="6">
    <source>
        <dbReference type="EMBL" id="GHC40359.1"/>
    </source>
</evidence>
<evidence type="ECO:0000259" key="4">
    <source>
        <dbReference type="Pfam" id="PF04183"/>
    </source>
</evidence>
<evidence type="ECO:0000256" key="2">
    <source>
        <dbReference type="ARBA" id="ARBA00007832"/>
    </source>
</evidence>
<dbReference type="Pfam" id="PF06276">
    <property type="entry name" value="FhuF"/>
    <property type="match status" value="1"/>
</dbReference>
<feature type="region of interest" description="Disordered" evidence="3">
    <location>
        <begin position="1"/>
        <end position="23"/>
    </location>
</feature>
<dbReference type="InterPro" id="IPR007310">
    <property type="entry name" value="Aerobactin_biosyn_IucA/IucC_N"/>
</dbReference>
<sequence>MTHSTQPPAAAAPAGRPDPLDHPDVLRAADSAATETLLRAYVRETATDVPAAGHDLQLDFPASGLRLGVPVRYRSATGWHRFGDPVVLGTGRDVPPPADVTLVASAAVRESTTGRGHPAHLGTDAAGRVLNSAGRVAAHLAARRAEGDGTTGPTPHLDAEQALLLGHPFHPAPKSREEATERELAAYSPELRGSFALHWFAAHPDIVVGESWDGRPVADLLRPAAAGLDLPAGTVPVPAHPWQARDVLDRPEVRQLIEDGLLTPLGPAGAPWYPTSSVRTVHRPGADVMLKLSLGMRITNSRRNNLRGEMRLGVSAARLLAAGPADWLRAEHPDFAILRDFAWISAGASGAETGLETAVRDNPFHGGDREGLCVAGLLAERTGPGDGSAPRHRSLLAEAVARAAHTHATSVAEAAARWLERYLDVLAVPLVRLQARYGIALEPHHQNTLVALGEDGLPAAGWYRDSQGYYLAESRAADIERLLPGATDDVELVFADAFVDERVGYYLYISNLLGLVGALGAQGLADERDLLRVLRTRLERLRAAEPGAKGLLDLLLDTPVLRCKGNYLTCVDGLDELVGDVHTQSVYIDLPNPLAEALR</sequence>
<reference evidence="6" key="1">
    <citation type="journal article" date="2014" name="Int. J. Syst. Evol. Microbiol.">
        <title>Complete genome sequence of Corynebacterium casei LMG S-19264T (=DSM 44701T), isolated from a smear-ripened cheese.</title>
        <authorList>
            <consortium name="US DOE Joint Genome Institute (JGI-PGF)"/>
            <person name="Walter F."/>
            <person name="Albersmeier A."/>
            <person name="Kalinowski J."/>
            <person name="Ruckert C."/>
        </authorList>
    </citation>
    <scope>NUCLEOTIDE SEQUENCE</scope>
    <source>
        <strain evidence="6">JCM 4633</strain>
    </source>
</reference>
<evidence type="ECO:0000259" key="5">
    <source>
        <dbReference type="Pfam" id="PF06276"/>
    </source>
</evidence>